<proteinExistence type="predicted"/>
<organism evidence="1 2">
    <name type="scientific">Fictibacillus barbaricus</name>
    <dbReference type="NCBI Taxonomy" id="182136"/>
    <lineage>
        <taxon>Bacteria</taxon>
        <taxon>Bacillati</taxon>
        <taxon>Bacillota</taxon>
        <taxon>Bacilli</taxon>
        <taxon>Bacillales</taxon>
        <taxon>Fictibacillaceae</taxon>
        <taxon>Fictibacillus</taxon>
    </lineage>
</organism>
<reference evidence="1 2" key="1">
    <citation type="submission" date="2023-07" db="EMBL/GenBank/DDBJ databases">
        <title>Sorghum-associated microbial communities from plants grown in Nebraska, USA.</title>
        <authorList>
            <person name="Schachtman D."/>
        </authorList>
    </citation>
    <scope>NUCLEOTIDE SEQUENCE [LARGE SCALE GENOMIC DNA]</scope>
    <source>
        <strain evidence="1 2">BE211</strain>
    </source>
</reference>
<dbReference type="EMBL" id="JAVDWA010000001">
    <property type="protein sequence ID" value="MDR7071604.1"/>
    <property type="molecule type" value="Genomic_DNA"/>
</dbReference>
<evidence type="ECO:0000313" key="2">
    <source>
        <dbReference type="Proteomes" id="UP001258181"/>
    </source>
</evidence>
<accession>A0ABU1TWR7</accession>
<sequence length="51" mass="6092">MPKEKKPLFSDEYLTELAKQINRQYGFDSLENHIDFDDEDLFLNDDELVDP</sequence>
<gene>
    <name evidence="1" type="ORF">J2X07_000579</name>
</gene>
<comment type="caution">
    <text evidence="1">The sequence shown here is derived from an EMBL/GenBank/DDBJ whole genome shotgun (WGS) entry which is preliminary data.</text>
</comment>
<protein>
    <recommendedName>
        <fullName evidence="3">Transposase</fullName>
    </recommendedName>
</protein>
<keyword evidence="2" id="KW-1185">Reference proteome</keyword>
<dbReference type="Proteomes" id="UP001258181">
    <property type="component" value="Unassembled WGS sequence"/>
</dbReference>
<evidence type="ECO:0000313" key="1">
    <source>
        <dbReference type="EMBL" id="MDR7071604.1"/>
    </source>
</evidence>
<evidence type="ECO:0008006" key="3">
    <source>
        <dbReference type="Google" id="ProtNLM"/>
    </source>
</evidence>
<dbReference type="RefSeq" id="WP_310256219.1">
    <property type="nucleotide sequence ID" value="NZ_JAVDWA010000001.1"/>
</dbReference>
<name>A0ABU1TWR7_9BACL</name>